<evidence type="ECO:0000313" key="3">
    <source>
        <dbReference type="EMBL" id="QII13409.1"/>
    </source>
</evidence>
<keyword evidence="1" id="KW-0472">Membrane</keyword>
<proteinExistence type="predicted"/>
<keyword evidence="1" id="KW-1133">Transmembrane helix</keyword>
<accession>Q1Q7Q3</accession>
<dbReference type="Proteomes" id="UP000501926">
    <property type="component" value="Chromosome"/>
</dbReference>
<reference evidence="3 4" key="3">
    <citation type="submission" date="2020-02" db="EMBL/GenBank/DDBJ databases">
        <title>Newly sequenced genome of strain CSTR1 showed variability in Candidatus Kuenenia stuttgartiensis genomes.</title>
        <authorList>
            <person name="Ding C."/>
            <person name="Adrian L."/>
        </authorList>
    </citation>
    <scope>NUCLEOTIDE SEQUENCE [LARGE SCALE GENOMIC DNA]</scope>
    <source>
        <strain evidence="3 4">CSTR1</strain>
    </source>
</reference>
<keyword evidence="1" id="KW-0812">Transmembrane</keyword>
<reference evidence="2" key="2">
    <citation type="submission" date="2006-01" db="EMBL/GenBank/DDBJ databases">
        <authorList>
            <person name="Genoscope"/>
        </authorList>
    </citation>
    <scope>NUCLEOTIDE SEQUENCE</scope>
</reference>
<name>Q1Q7Q3_KUEST</name>
<sequence>MLSSPLIDGSFWHKFLIRVFRRVTLTLPCLPLAIIVCFYYILKSRLVEFNPLLNNTFSHVSHGFRLFYKCGEV</sequence>
<dbReference type="AlphaFoldDB" id="Q1Q7Q3"/>
<protein>
    <submittedName>
        <fullName evidence="2">Uncharacterized protein</fullName>
    </submittedName>
</protein>
<dbReference type="EMBL" id="CT030148">
    <property type="protein sequence ID" value="CAJ70842.1"/>
    <property type="molecule type" value="Genomic_DNA"/>
</dbReference>
<evidence type="ECO:0000256" key="1">
    <source>
        <dbReference type="SAM" id="Phobius"/>
    </source>
</evidence>
<feature type="transmembrane region" description="Helical" evidence="1">
    <location>
        <begin position="20"/>
        <end position="42"/>
    </location>
</feature>
<evidence type="ECO:0000313" key="2">
    <source>
        <dbReference type="EMBL" id="CAJ70842.1"/>
    </source>
</evidence>
<evidence type="ECO:0000313" key="4">
    <source>
        <dbReference type="Proteomes" id="UP000501926"/>
    </source>
</evidence>
<dbReference type="EMBL" id="CP049055">
    <property type="protein sequence ID" value="QII13409.1"/>
    <property type="molecule type" value="Genomic_DNA"/>
</dbReference>
<reference evidence="2" key="1">
    <citation type="journal article" date="2006" name="Nature">
        <title>Deciphering the evolution and metabolism of an anammox bacterium from a community genome.</title>
        <authorList>
            <person name="Strous M."/>
            <person name="Pelletier E."/>
            <person name="Mangenot S."/>
            <person name="Rattei T."/>
            <person name="Lehner A."/>
            <person name="Taylor M.W."/>
            <person name="Horn M."/>
            <person name="Daims H."/>
            <person name="Bartol-Mavel D."/>
            <person name="Wincker P."/>
            <person name="Barbe V."/>
            <person name="Fonknechten N."/>
            <person name="Vallenet D."/>
            <person name="Segurens B."/>
            <person name="Schenowitz-Truong C."/>
            <person name="Medigue C."/>
            <person name="Collingro A."/>
            <person name="Snel B."/>
            <person name="Dutilh B.E."/>
            <person name="OpDenCamp H.J.M."/>
            <person name="vanDerDrift C."/>
            <person name="Cirpus I."/>
            <person name="vanDePas-Schoonen K.T."/>
            <person name="Harhangi H.R."/>
            <person name="vanNiftrik L."/>
            <person name="Schmid M."/>
            <person name="Keltjens J."/>
            <person name="vanDeVossenberg J."/>
            <person name="Kartal B."/>
            <person name="Meier H."/>
            <person name="Frishman D."/>
            <person name="Huynen M.A."/>
            <person name="Mewes H."/>
            <person name="Weissenbach J."/>
            <person name="Jetten M.S.M."/>
            <person name="Wagner M."/>
            <person name="LePaslier D."/>
        </authorList>
    </citation>
    <scope>NUCLEOTIDE SEQUENCE</scope>
</reference>
<organism evidence="2">
    <name type="scientific">Kuenenia stuttgartiensis</name>
    <dbReference type="NCBI Taxonomy" id="174633"/>
    <lineage>
        <taxon>Bacteria</taxon>
        <taxon>Pseudomonadati</taxon>
        <taxon>Planctomycetota</taxon>
        <taxon>Candidatus Brocadiia</taxon>
        <taxon>Candidatus Brocadiales</taxon>
        <taxon>Candidatus Brocadiaceae</taxon>
        <taxon>Candidatus Kuenenia</taxon>
    </lineage>
</organism>
<gene>
    <name evidence="3" type="ORF">KsCSTR_40290</name>
    <name evidence="2" type="ORF">kusta0097</name>
</gene>